<sequence length="499" mass="56233">MLPSITIKPGKNGVVYNDPLVSLIVFLIRYPDLRSKVKHLQLELGSWTGVSKERYFAVQRLDNALKLQRLGEGPIDEESKRSEEAVELILDYIQIEDWKIPVWSPGTSAAPPKHPRDELLRAPESFFVRLLLSLVPRLSHLEAKFPPGNEDEYPWHSPWEPIPYWSFLGYQDKELALPQLKSLRLRNSSLEMLPFLHHVKVLDVVYGSPGLIFLPNQLIQSVRELRLAILQGFDGGLGWEQAGDLQLVVNALPHLTSIEFYYACGREVLAVDGRPKCARMHAGRFRFPVEALGAMAKVRESLEKLVLPTQWTKISGLSNLDLGDMRIMYSQLKRFSNLKHLSVPDWALPNPSVISIYSEDAQLDMLRQIGRNLETLTAATTCKRRCFKDESIHNLFPWLAKVAMPGLFPKLKEIQLLIHGVPPKINEPSLLKALSANGTTLSIRVVPRLRMLPGCPLRIPPETLLQGQELITSVPPQNTSYGGSGSRGVRRKCDHLGVC</sequence>
<keyword evidence="2" id="KW-1185">Reference proteome</keyword>
<organism evidence="1 2">
    <name type="scientific">Sporormia fimetaria CBS 119925</name>
    <dbReference type="NCBI Taxonomy" id="1340428"/>
    <lineage>
        <taxon>Eukaryota</taxon>
        <taxon>Fungi</taxon>
        <taxon>Dikarya</taxon>
        <taxon>Ascomycota</taxon>
        <taxon>Pezizomycotina</taxon>
        <taxon>Dothideomycetes</taxon>
        <taxon>Pleosporomycetidae</taxon>
        <taxon>Pleosporales</taxon>
        <taxon>Sporormiaceae</taxon>
        <taxon>Sporormia</taxon>
    </lineage>
</organism>
<proteinExistence type="predicted"/>
<dbReference type="AlphaFoldDB" id="A0A6A6VEE6"/>
<evidence type="ECO:0000313" key="1">
    <source>
        <dbReference type="EMBL" id="KAF2748094.1"/>
    </source>
</evidence>
<protein>
    <submittedName>
        <fullName evidence="1">Uncharacterized protein</fullName>
    </submittedName>
</protein>
<dbReference type="Proteomes" id="UP000799440">
    <property type="component" value="Unassembled WGS sequence"/>
</dbReference>
<dbReference type="EMBL" id="MU006570">
    <property type="protein sequence ID" value="KAF2748094.1"/>
    <property type="molecule type" value="Genomic_DNA"/>
</dbReference>
<evidence type="ECO:0000313" key="2">
    <source>
        <dbReference type="Proteomes" id="UP000799440"/>
    </source>
</evidence>
<name>A0A6A6VEE6_9PLEO</name>
<reference evidence="1" key="1">
    <citation type="journal article" date="2020" name="Stud. Mycol.">
        <title>101 Dothideomycetes genomes: a test case for predicting lifestyles and emergence of pathogens.</title>
        <authorList>
            <person name="Haridas S."/>
            <person name="Albert R."/>
            <person name="Binder M."/>
            <person name="Bloem J."/>
            <person name="Labutti K."/>
            <person name="Salamov A."/>
            <person name="Andreopoulos B."/>
            <person name="Baker S."/>
            <person name="Barry K."/>
            <person name="Bills G."/>
            <person name="Bluhm B."/>
            <person name="Cannon C."/>
            <person name="Castanera R."/>
            <person name="Culley D."/>
            <person name="Daum C."/>
            <person name="Ezra D."/>
            <person name="Gonzalez J."/>
            <person name="Henrissat B."/>
            <person name="Kuo A."/>
            <person name="Liang C."/>
            <person name="Lipzen A."/>
            <person name="Lutzoni F."/>
            <person name="Magnuson J."/>
            <person name="Mondo S."/>
            <person name="Nolan M."/>
            <person name="Ohm R."/>
            <person name="Pangilinan J."/>
            <person name="Park H.-J."/>
            <person name="Ramirez L."/>
            <person name="Alfaro M."/>
            <person name="Sun H."/>
            <person name="Tritt A."/>
            <person name="Yoshinaga Y."/>
            <person name="Zwiers L.-H."/>
            <person name="Turgeon B."/>
            <person name="Goodwin S."/>
            <person name="Spatafora J."/>
            <person name="Crous P."/>
            <person name="Grigoriev I."/>
        </authorList>
    </citation>
    <scope>NUCLEOTIDE SEQUENCE</scope>
    <source>
        <strain evidence="1">CBS 119925</strain>
    </source>
</reference>
<accession>A0A6A6VEE6</accession>
<dbReference type="SUPFAM" id="SSF52047">
    <property type="entry name" value="RNI-like"/>
    <property type="match status" value="1"/>
</dbReference>
<gene>
    <name evidence="1" type="ORF">M011DRAFT_467145</name>
</gene>